<protein>
    <submittedName>
        <fullName evidence="1">Uncharacterized protein</fullName>
    </submittedName>
</protein>
<proteinExistence type="predicted"/>
<reference evidence="1 2" key="1">
    <citation type="submission" date="2020-01" db="EMBL/GenBank/DDBJ databases">
        <authorList>
            <person name="Liu G."/>
            <person name="Liu B."/>
        </authorList>
    </citation>
    <scope>NUCLEOTIDE SEQUENCE [LARGE SCALE GENOMIC DNA]</scope>
    <source>
        <strain evidence="1 2">FJAT-51161</strain>
    </source>
</reference>
<accession>A0ABX7AMP2</accession>
<dbReference type="RefSeq" id="WP_158003115.1">
    <property type="nucleotide sequence ID" value="NZ_CP067341.1"/>
</dbReference>
<name>A0ABX7AMP2_9BACI</name>
<gene>
    <name evidence="1" type="ORF">FJQ98_18555</name>
</gene>
<dbReference type="EMBL" id="CP067341">
    <property type="protein sequence ID" value="QQP11206.1"/>
    <property type="molecule type" value="Genomic_DNA"/>
</dbReference>
<dbReference type="Proteomes" id="UP000596049">
    <property type="component" value="Chromosome"/>
</dbReference>
<keyword evidence="2" id="KW-1185">Reference proteome</keyword>
<evidence type="ECO:0000313" key="1">
    <source>
        <dbReference type="EMBL" id="QQP11206.1"/>
    </source>
</evidence>
<sequence length="46" mass="4762">MAKKGKGKSKGFFGAICSLLGSIPAVKSAKKAARKALKKANQKGEK</sequence>
<organism evidence="1 2">
    <name type="scientific">Lysinibacillus agricola</name>
    <dbReference type="NCBI Taxonomy" id="2590012"/>
    <lineage>
        <taxon>Bacteria</taxon>
        <taxon>Bacillati</taxon>
        <taxon>Bacillota</taxon>
        <taxon>Bacilli</taxon>
        <taxon>Bacillales</taxon>
        <taxon>Bacillaceae</taxon>
        <taxon>Lysinibacillus</taxon>
    </lineage>
</organism>
<evidence type="ECO:0000313" key="2">
    <source>
        <dbReference type="Proteomes" id="UP000596049"/>
    </source>
</evidence>